<dbReference type="Proteomes" id="UP000299102">
    <property type="component" value="Unassembled WGS sequence"/>
</dbReference>
<dbReference type="EMBL" id="BGZK01000465">
    <property type="protein sequence ID" value="GBP45157.1"/>
    <property type="molecule type" value="Genomic_DNA"/>
</dbReference>
<accession>A0A4C1W503</accession>
<evidence type="ECO:0000313" key="2">
    <source>
        <dbReference type="EMBL" id="GBP45157.1"/>
    </source>
</evidence>
<proteinExistence type="predicted"/>
<dbReference type="AlphaFoldDB" id="A0A4C1W503"/>
<protein>
    <submittedName>
        <fullName evidence="2">Uncharacterized protein</fullName>
    </submittedName>
</protein>
<reference evidence="2 3" key="1">
    <citation type="journal article" date="2019" name="Commun. Biol.">
        <title>The bagworm genome reveals a unique fibroin gene that provides high tensile strength.</title>
        <authorList>
            <person name="Kono N."/>
            <person name="Nakamura H."/>
            <person name="Ohtoshi R."/>
            <person name="Tomita M."/>
            <person name="Numata K."/>
            <person name="Arakawa K."/>
        </authorList>
    </citation>
    <scope>NUCLEOTIDE SEQUENCE [LARGE SCALE GENOMIC DNA]</scope>
</reference>
<keyword evidence="3" id="KW-1185">Reference proteome</keyword>
<gene>
    <name evidence="2" type="ORF">EVAR_95809_1</name>
</gene>
<evidence type="ECO:0000313" key="3">
    <source>
        <dbReference type="Proteomes" id="UP000299102"/>
    </source>
</evidence>
<sequence>MSSSYKGIDDRTKSGSWLITLSIDVKDEITRCVFGWTERKYFKQNRYADRYPNRNRKRNGLEMEGGSSAGLAIDGVFGPNERVIRSPQRPSRGQDPAMDT</sequence>
<name>A0A4C1W503_EUMVA</name>
<evidence type="ECO:0000256" key="1">
    <source>
        <dbReference type="SAM" id="MobiDB-lite"/>
    </source>
</evidence>
<comment type="caution">
    <text evidence="2">The sequence shown here is derived from an EMBL/GenBank/DDBJ whole genome shotgun (WGS) entry which is preliminary data.</text>
</comment>
<feature type="region of interest" description="Disordered" evidence="1">
    <location>
        <begin position="52"/>
        <end position="100"/>
    </location>
</feature>
<organism evidence="2 3">
    <name type="scientific">Eumeta variegata</name>
    <name type="common">Bagworm moth</name>
    <name type="synonym">Eumeta japonica</name>
    <dbReference type="NCBI Taxonomy" id="151549"/>
    <lineage>
        <taxon>Eukaryota</taxon>
        <taxon>Metazoa</taxon>
        <taxon>Ecdysozoa</taxon>
        <taxon>Arthropoda</taxon>
        <taxon>Hexapoda</taxon>
        <taxon>Insecta</taxon>
        <taxon>Pterygota</taxon>
        <taxon>Neoptera</taxon>
        <taxon>Endopterygota</taxon>
        <taxon>Lepidoptera</taxon>
        <taxon>Glossata</taxon>
        <taxon>Ditrysia</taxon>
        <taxon>Tineoidea</taxon>
        <taxon>Psychidae</taxon>
        <taxon>Oiketicinae</taxon>
        <taxon>Eumeta</taxon>
    </lineage>
</organism>